<dbReference type="AlphaFoldDB" id="A0A9D9NP80"/>
<dbReference type="InterPro" id="IPR008964">
    <property type="entry name" value="Invasin/intimin_cell_adhesion"/>
</dbReference>
<dbReference type="Proteomes" id="UP000823772">
    <property type="component" value="Unassembled WGS sequence"/>
</dbReference>
<dbReference type="PROSITE" id="PS51257">
    <property type="entry name" value="PROKAR_LIPOPROTEIN"/>
    <property type="match status" value="1"/>
</dbReference>
<accession>A0A9D9NP80</accession>
<evidence type="ECO:0000256" key="1">
    <source>
        <dbReference type="SAM" id="SignalP"/>
    </source>
</evidence>
<feature type="chain" id="PRO_5038455870" evidence="1">
    <location>
        <begin position="18"/>
        <end position="434"/>
    </location>
</feature>
<reference evidence="3" key="2">
    <citation type="journal article" date="2021" name="PeerJ">
        <title>Extensive microbial diversity within the chicken gut microbiome revealed by metagenomics and culture.</title>
        <authorList>
            <person name="Gilroy R."/>
            <person name="Ravi A."/>
            <person name="Getino M."/>
            <person name="Pursley I."/>
            <person name="Horton D.L."/>
            <person name="Alikhan N.F."/>
            <person name="Baker D."/>
            <person name="Gharbi K."/>
            <person name="Hall N."/>
            <person name="Watson M."/>
            <person name="Adriaenssens E.M."/>
            <person name="Foster-Nyarko E."/>
            <person name="Jarju S."/>
            <person name="Secka A."/>
            <person name="Antonio M."/>
            <person name="Oren A."/>
            <person name="Chaudhuri R.R."/>
            <person name="La Ragione R."/>
            <person name="Hildebrand F."/>
            <person name="Pallen M.J."/>
        </authorList>
    </citation>
    <scope>NUCLEOTIDE SEQUENCE</scope>
    <source>
        <strain evidence="3">B3-2255</strain>
    </source>
</reference>
<dbReference type="SUPFAM" id="SSF49373">
    <property type="entry name" value="Invasin/intimin cell-adhesion fragments"/>
    <property type="match status" value="2"/>
</dbReference>
<feature type="domain" description="BIG2" evidence="2">
    <location>
        <begin position="122"/>
        <end position="199"/>
    </location>
</feature>
<dbReference type="InterPro" id="IPR003343">
    <property type="entry name" value="Big_2"/>
</dbReference>
<keyword evidence="1" id="KW-0732">Signal</keyword>
<dbReference type="Gene3D" id="2.60.40.1080">
    <property type="match status" value="2"/>
</dbReference>
<reference evidence="3" key="1">
    <citation type="submission" date="2020-10" db="EMBL/GenBank/DDBJ databases">
        <authorList>
            <person name="Gilroy R."/>
        </authorList>
    </citation>
    <scope>NUCLEOTIDE SEQUENCE</scope>
    <source>
        <strain evidence="3">B3-2255</strain>
    </source>
</reference>
<organism evidence="3 4">
    <name type="scientific">Candidatus Merdivivens faecigallinarum</name>
    <dbReference type="NCBI Taxonomy" id="2840871"/>
    <lineage>
        <taxon>Bacteria</taxon>
        <taxon>Pseudomonadati</taxon>
        <taxon>Bacteroidota</taxon>
        <taxon>Bacteroidia</taxon>
        <taxon>Bacteroidales</taxon>
        <taxon>Muribaculaceae</taxon>
        <taxon>Muribaculaceae incertae sedis</taxon>
        <taxon>Candidatus Merdivivens</taxon>
    </lineage>
</organism>
<dbReference type="Pfam" id="PF02368">
    <property type="entry name" value="Big_2"/>
    <property type="match status" value="2"/>
</dbReference>
<evidence type="ECO:0000313" key="3">
    <source>
        <dbReference type="EMBL" id="MBO8481039.1"/>
    </source>
</evidence>
<proteinExistence type="predicted"/>
<name>A0A9D9NP80_9BACT</name>
<dbReference type="EMBL" id="JADILY010000011">
    <property type="protein sequence ID" value="MBO8481039.1"/>
    <property type="molecule type" value="Genomic_DNA"/>
</dbReference>
<evidence type="ECO:0000259" key="2">
    <source>
        <dbReference type="SMART" id="SM00635"/>
    </source>
</evidence>
<dbReference type="SMART" id="SM00635">
    <property type="entry name" value="BID_2"/>
    <property type="match status" value="2"/>
</dbReference>
<protein>
    <submittedName>
        <fullName evidence="3">Ig domain-containing protein</fullName>
    </submittedName>
</protein>
<evidence type="ECO:0000313" key="4">
    <source>
        <dbReference type="Proteomes" id="UP000823772"/>
    </source>
</evidence>
<comment type="caution">
    <text evidence="3">The sequence shown here is derived from an EMBL/GenBank/DDBJ whole genome shotgun (WGS) entry which is preliminary data.</text>
</comment>
<feature type="domain" description="BIG2" evidence="2">
    <location>
        <begin position="40"/>
        <end position="117"/>
    </location>
</feature>
<feature type="signal peptide" evidence="1">
    <location>
        <begin position="1"/>
        <end position="17"/>
    </location>
</feature>
<gene>
    <name evidence="3" type="ORF">IAC87_00635</name>
</gene>
<sequence length="434" mass="47224">MKHLRFLILPIAVSLFAAGCAKTTVTPPPDEEEQDNKPVPIEKIVLSKTSLSMTRGDSLALHVTVFPKNADMGQVRWTSSDESVAGVSSEGLVRALSVGEAVVYASSGDVSAECDVTVGEVVVEALELNHTVLEMKKGDTRALAVSFVPEDADNRNVTWESSDEYVASVSQEGVVTGVAVGTAAIKVIAGNGVSAECIVNVSGAPGVGDWFYSDGTYSAEVNPNKTLVGIVFWTGDPTAEDPVLKEDFPECTDGLAVSLDEVGSSWLDVMAAREYKDLIGDWIEENTDYPSVTTNTEDGKMEKILGYGMTRGFIEFNNAPENKDRQIQFINELDIYRTDCPDVPGTSGWFMPSVRELELLCSGESNGRPDWVPGMNKRIIESKLRDMGYGGFSFLYWSCLELDGEEALLYGFSDPGYYCNGKSFNREARFVFAF</sequence>